<evidence type="ECO:0000313" key="2">
    <source>
        <dbReference type="EMBL" id="POZ60696.1"/>
    </source>
</evidence>
<evidence type="ECO:0000313" key="3">
    <source>
        <dbReference type="Proteomes" id="UP000237082"/>
    </source>
</evidence>
<dbReference type="Proteomes" id="UP000237082">
    <property type="component" value="Unassembled WGS sequence"/>
</dbReference>
<evidence type="ECO:0000256" key="1">
    <source>
        <dbReference type="SAM" id="Coils"/>
    </source>
</evidence>
<comment type="caution">
    <text evidence="2">The sequence shown here is derived from an EMBL/GenBank/DDBJ whole genome shotgun (WGS) entry which is preliminary data.</text>
</comment>
<organism evidence="2 3">
    <name type="scientific">Chromobacterium alticapitis</name>
    <dbReference type="NCBI Taxonomy" id="2073169"/>
    <lineage>
        <taxon>Bacteria</taxon>
        <taxon>Pseudomonadati</taxon>
        <taxon>Pseudomonadota</taxon>
        <taxon>Betaproteobacteria</taxon>
        <taxon>Neisseriales</taxon>
        <taxon>Chromobacteriaceae</taxon>
        <taxon>Chromobacterium</taxon>
    </lineage>
</organism>
<protein>
    <submittedName>
        <fullName evidence="2">Uncharacterized protein</fullName>
    </submittedName>
</protein>
<gene>
    <name evidence="2" type="ORF">C2I19_17560</name>
</gene>
<feature type="coiled-coil region" evidence="1">
    <location>
        <begin position="12"/>
        <end position="39"/>
    </location>
</feature>
<sequence length="59" mass="7308">MNHAEVYRLPDYRRAQRLVEQQAELIERLMKERNFYRKNCHQQARFGMLLNQVFQPDID</sequence>
<reference evidence="3" key="1">
    <citation type="submission" date="2018-02" db="EMBL/GenBank/DDBJ databases">
        <authorList>
            <person name="O'Hara-Hanley K."/>
            <person name="Soby S."/>
        </authorList>
    </citation>
    <scope>NUCLEOTIDE SEQUENCE [LARGE SCALE GENOMIC DNA]</scope>
    <source>
        <strain evidence="3">MWU14-2602</strain>
    </source>
</reference>
<accession>A0A2S5DC88</accession>
<keyword evidence="1" id="KW-0175">Coiled coil</keyword>
<dbReference type="AlphaFoldDB" id="A0A2S5DC88"/>
<keyword evidence="3" id="KW-1185">Reference proteome</keyword>
<name>A0A2S5DC88_9NEIS</name>
<dbReference type="EMBL" id="PQWB01000099">
    <property type="protein sequence ID" value="POZ60696.1"/>
    <property type="molecule type" value="Genomic_DNA"/>
</dbReference>
<proteinExistence type="predicted"/>